<protein>
    <submittedName>
        <fullName evidence="1">Uncharacterized protein</fullName>
    </submittedName>
</protein>
<reference evidence="1" key="1">
    <citation type="submission" date="2020-06" db="EMBL/GenBank/DDBJ databases">
        <authorList>
            <person name="Ji K."/>
            <person name="Li J."/>
        </authorList>
    </citation>
    <scope>NUCLEOTIDE SEQUENCE</scope>
    <source>
        <strain evidence="1">JKM2019</strain>
        <tissue evidence="1">Whole body</tissue>
    </source>
</reference>
<dbReference type="Proteomes" id="UP000828236">
    <property type="component" value="Unassembled WGS sequence"/>
</dbReference>
<reference evidence="1" key="2">
    <citation type="journal article" date="2021" name="World Allergy Organ. J.">
        <title>Chromosome-level assembly of Dermatophagoides farinae genome and transcriptome reveals two novel allergens Der f 37 and Der f 39.</title>
        <authorList>
            <person name="Chen J."/>
            <person name="Cai Z."/>
            <person name="Fan D."/>
            <person name="Hu J."/>
            <person name="Hou Y."/>
            <person name="He Y."/>
            <person name="Zhang Z."/>
            <person name="Zhao Z."/>
            <person name="Gao P."/>
            <person name="Hu W."/>
            <person name="Sun J."/>
            <person name="Li J."/>
            <person name="Ji K."/>
        </authorList>
    </citation>
    <scope>NUCLEOTIDE SEQUENCE</scope>
    <source>
        <strain evidence="1">JKM2019</strain>
    </source>
</reference>
<organism evidence="1">
    <name type="scientific">Dermatophagoides farinae</name>
    <name type="common">American house dust mite</name>
    <dbReference type="NCBI Taxonomy" id="6954"/>
    <lineage>
        <taxon>Eukaryota</taxon>
        <taxon>Metazoa</taxon>
        <taxon>Ecdysozoa</taxon>
        <taxon>Arthropoda</taxon>
        <taxon>Chelicerata</taxon>
        <taxon>Arachnida</taxon>
        <taxon>Acari</taxon>
        <taxon>Acariformes</taxon>
        <taxon>Sarcoptiformes</taxon>
        <taxon>Astigmata</taxon>
        <taxon>Psoroptidia</taxon>
        <taxon>Analgoidea</taxon>
        <taxon>Pyroglyphidae</taxon>
        <taxon>Dermatophagoidinae</taxon>
        <taxon>Dermatophagoides</taxon>
    </lineage>
</organism>
<accession>A0A9D4SL53</accession>
<name>A0A9D4SL53_DERFA</name>
<dbReference type="AlphaFoldDB" id="A0A9D4SL53"/>
<comment type="caution">
    <text evidence="1">The sequence shown here is derived from an EMBL/GenBank/DDBJ whole genome shotgun (WGS) entry which is preliminary data.</text>
</comment>
<evidence type="ECO:0000313" key="1">
    <source>
        <dbReference type="EMBL" id="KAH7645100.1"/>
    </source>
</evidence>
<sequence length="77" mass="8850">MANRLIRGRRCRWERRDKPMNSSLVDAEDLSGLLPSTSDMQYSTLITAFAGFKIFYVNNSQMISSTDIIHILQKNIL</sequence>
<dbReference type="EMBL" id="SDOV01000001">
    <property type="protein sequence ID" value="KAH7645100.1"/>
    <property type="molecule type" value="Genomic_DNA"/>
</dbReference>
<gene>
    <name evidence="1" type="ORF">HUG17_0638</name>
</gene>
<proteinExistence type="predicted"/>